<dbReference type="GO" id="GO:0016887">
    <property type="term" value="F:ATP hydrolysis activity"/>
    <property type="evidence" value="ECO:0007669"/>
    <property type="project" value="TreeGrafter"/>
</dbReference>
<dbReference type="PANTHER" id="PTHR43384:SF6">
    <property type="entry name" value="SEPTUM SITE-DETERMINING PROTEIN MIND HOMOLOG, CHLOROPLASTIC"/>
    <property type="match status" value="1"/>
</dbReference>
<dbReference type="GO" id="GO:0051782">
    <property type="term" value="P:negative regulation of cell division"/>
    <property type="evidence" value="ECO:0007669"/>
    <property type="project" value="TreeGrafter"/>
</dbReference>
<organism evidence="3 4">
    <name type="scientific">Nocardioides gansuensis</name>
    <dbReference type="NCBI Taxonomy" id="2138300"/>
    <lineage>
        <taxon>Bacteria</taxon>
        <taxon>Bacillati</taxon>
        <taxon>Actinomycetota</taxon>
        <taxon>Actinomycetes</taxon>
        <taxon>Propionibacteriales</taxon>
        <taxon>Nocardioidaceae</taxon>
        <taxon>Nocardioides</taxon>
    </lineage>
</organism>
<dbReference type="Proteomes" id="UP000246018">
    <property type="component" value="Unassembled WGS sequence"/>
</dbReference>
<dbReference type="Gene3D" id="3.40.50.300">
    <property type="entry name" value="P-loop containing nucleotide triphosphate hydrolases"/>
    <property type="match status" value="1"/>
</dbReference>
<dbReference type="GO" id="GO:0005829">
    <property type="term" value="C:cytosol"/>
    <property type="evidence" value="ECO:0007669"/>
    <property type="project" value="TreeGrafter"/>
</dbReference>
<dbReference type="EMBL" id="QDGZ01000007">
    <property type="protein sequence ID" value="PVG81578.1"/>
    <property type="molecule type" value="Genomic_DNA"/>
</dbReference>
<dbReference type="RefSeq" id="WP_116573345.1">
    <property type="nucleotide sequence ID" value="NZ_QDGZ01000007.1"/>
</dbReference>
<comment type="caution">
    <text evidence="3">The sequence shown here is derived from an EMBL/GenBank/DDBJ whole genome shotgun (WGS) entry which is preliminary data.</text>
</comment>
<dbReference type="InterPro" id="IPR050625">
    <property type="entry name" value="ParA/MinD_ATPase"/>
</dbReference>
<dbReference type="PANTHER" id="PTHR43384">
    <property type="entry name" value="SEPTUM SITE-DETERMINING PROTEIN MIND HOMOLOG, CHLOROPLASTIC-RELATED"/>
    <property type="match status" value="1"/>
</dbReference>
<evidence type="ECO:0000313" key="4">
    <source>
        <dbReference type="Proteomes" id="UP000246018"/>
    </source>
</evidence>
<proteinExistence type="predicted"/>
<keyword evidence="4" id="KW-1185">Reference proteome</keyword>
<keyword evidence="1" id="KW-0547">Nucleotide-binding</keyword>
<dbReference type="GO" id="GO:0005524">
    <property type="term" value="F:ATP binding"/>
    <property type="evidence" value="ECO:0007669"/>
    <property type="project" value="UniProtKB-KW"/>
</dbReference>
<reference evidence="3 4" key="1">
    <citation type="submission" date="2018-04" db="EMBL/GenBank/DDBJ databases">
        <title>Genome of Nocardioides gansuensis WSJ-1.</title>
        <authorList>
            <person name="Wu S."/>
            <person name="Wang G."/>
        </authorList>
    </citation>
    <scope>NUCLEOTIDE SEQUENCE [LARGE SCALE GENOMIC DNA]</scope>
    <source>
        <strain evidence="3 4">WSJ-1</strain>
    </source>
</reference>
<evidence type="ECO:0000313" key="3">
    <source>
        <dbReference type="EMBL" id="PVG81578.1"/>
    </source>
</evidence>
<dbReference type="AlphaFoldDB" id="A0A2T8F782"/>
<keyword evidence="2" id="KW-0067">ATP-binding</keyword>
<accession>A0A2T8F782</accession>
<gene>
    <name evidence="3" type="ORF">DDE18_16340</name>
</gene>
<dbReference type="OrthoDB" id="3217709at2"/>
<protein>
    <recommendedName>
        <fullName evidence="5">Chromosome partitioning protein</fullName>
    </recommendedName>
</protein>
<dbReference type="SUPFAM" id="SSF52540">
    <property type="entry name" value="P-loop containing nucleoside triphosphate hydrolases"/>
    <property type="match status" value="1"/>
</dbReference>
<evidence type="ECO:0000256" key="1">
    <source>
        <dbReference type="ARBA" id="ARBA00022741"/>
    </source>
</evidence>
<name>A0A2T8F782_9ACTN</name>
<evidence type="ECO:0008006" key="5">
    <source>
        <dbReference type="Google" id="ProtNLM"/>
    </source>
</evidence>
<evidence type="ECO:0000256" key="2">
    <source>
        <dbReference type="ARBA" id="ARBA00022840"/>
    </source>
</evidence>
<dbReference type="InterPro" id="IPR027417">
    <property type="entry name" value="P-loop_NTPase"/>
</dbReference>
<dbReference type="GO" id="GO:0009898">
    <property type="term" value="C:cytoplasmic side of plasma membrane"/>
    <property type="evidence" value="ECO:0007669"/>
    <property type="project" value="TreeGrafter"/>
</dbReference>
<sequence>MICALLMASGAAWESEAFSRLEARGGVVVLKRCVDVDDLLAAATSGQADVAVVGLDAPGLDPAAVSHLRRHSVRPVAVVSRVDDLDVRERAGRLDIRALVASDDLTALPDVVTHVDDMADTHIRLDPDLEEAPAESGAAEHRVVAVWGPAGAPGRTTLAVSLAAEGARRGVPVVLVDADPYGGSVAQQLGVLDEASGLLSAARLASSGQLGERFRTTCRAVSERLQVVTGLPRADRWLEVRPAHVEQVLQVAVGQGHVVVDTGFSLEDEPGSDYGSRPGRNAMTRAALDAADEVVVVGAADPVGLSRLARGLVELRDLRGGAPVRVVVNRMRASIGWSEREIAGMVEGFSRISGLHFLPDDRPAADRALVAGRSLAEGGDTPLARALGGVVDAVLPETVSPAGARRAPRRRLLRR</sequence>